<proteinExistence type="predicted"/>
<dbReference type="EMBL" id="BSNI01000001">
    <property type="protein sequence ID" value="GLQ15844.1"/>
    <property type="molecule type" value="Genomic_DNA"/>
</dbReference>
<reference evidence="2" key="1">
    <citation type="journal article" date="2014" name="Int. J. Syst. Evol. Microbiol.">
        <title>Complete genome of a new Firmicutes species belonging to the dominant human colonic microbiota ('Ruminococcus bicirculans') reveals two chromosomes and a selective capacity to utilize plant glucans.</title>
        <authorList>
            <consortium name="NISC Comparative Sequencing Program"/>
            <person name="Wegmann U."/>
            <person name="Louis P."/>
            <person name="Goesmann A."/>
            <person name="Henrissat B."/>
            <person name="Duncan S.H."/>
            <person name="Flint H.J."/>
        </authorList>
    </citation>
    <scope>NUCLEOTIDE SEQUENCE</scope>
    <source>
        <strain evidence="2">NBRC 107169</strain>
    </source>
</reference>
<feature type="transmembrane region" description="Helical" evidence="1">
    <location>
        <begin position="45"/>
        <end position="65"/>
    </location>
</feature>
<reference evidence="2" key="2">
    <citation type="submission" date="2023-01" db="EMBL/GenBank/DDBJ databases">
        <title>Draft genome sequence of Maritalea porphyrae strain NBRC 107169.</title>
        <authorList>
            <person name="Sun Q."/>
            <person name="Mori K."/>
        </authorList>
    </citation>
    <scope>NUCLEOTIDE SEQUENCE</scope>
    <source>
        <strain evidence="2">NBRC 107169</strain>
    </source>
</reference>
<evidence type="ECO:0000256" key="1">
    <source>
        <dbReference type="SAM" id="Phobius"/>
    </source>
</evidence>
<keyword evidence="1" id="KW-0472">Membrane</keyword>
<sequence>MVQYLVAYVGTLVVFLGIDFVWLSFVARKFYFERLGPLLLDQPNLGIAAFFYLFYVMGIVHLAIIPALKDGNAMVAVVNAAVFGVLAYATYDITNMATLKGWSWEVAAVDIVWGGVLSAVSAYAGYQITKMILQA</sequence>
<evidence type="ECO:0000313" key="2">
    <source>
        <dbReference type="EMBL" id="GLQ15844.1"/>
    </source>
</evidence>
<dbReference type="Proteomes" id="UP001161405">
    <property type="component" value="Unassembled WGS sequence"/>
</dbReference>
<keyword evidence="1" id="KW-1133">Transmembrane helix</keyword>
<dbReference type="Pfam" id="PF09945">
    <property type="entry name" value="DUF2177"/>
    <property type="match status" value="1"/>
</dbReference>
<feature type="transmembrane region" description="Helical" evidence="1">
    <location>
        <begin position="111"/>
        <end position="129"/>
    </location>
</feature>
<gene>
    <name evidence="2" type="ORF">GCM10007879_00930</name>
</gene>
<organism evidence="2 3">
    <name type="scientific">Maritalea porphyrae</name>
    <dbReference type="NCBI Taxonomy" id="880732"/>
    <lineage>
        <taxon>Bacteria</taxon>
        <taxon>Pseudomonadati</taxon>
        <taxon>Pseudomonadota</taxon>
        <taxon>Alphaproteobacteria</taxon>
        <taxon>Hyphomicrobiales</taxon>
        <taxon>Devosiaceae</taxon>
        <taxon>Maritalea</taxon>
    </lineage>
</organism>
<dbReference type="InterPro" id="IPR018687">
    <property type="entry name" value="DUF2177_membr"/>
</dbReference>
<accession>A0ABQ5UKT9</accession>
<feature type="transmembrane region" description="Helical" evidence="1">
    <location>
        <begin position="5"/>
        <end position="25"/>
    </location>
</feature>
<name>A0ABQ5UKT9_9HYPH</name>
<feature type="transmembrane region" description="Helical" evidence="1">
    <location>
        <begin position="72"/>
        <end position="91"/>
    </location>
</feature>
<comment type="caution">
    <text evidence="2">The sequence shown here is derived from an EMBL/GenBank/DDBJ whole genome shotgun (WGS) entry which is preliminary data.</text>
</comment>
<protein>
    <submittedName>
        <fullName evidence="2">Membrane protein</fullName>
    </submittedName>
</protein>
<keyword evidence="3" id="KW-1185">Reference proteome</keyword>
<dbReference type="RefSeq" id="WP_284360918.1">
    <property type="nucleotide sequence ID" value="NZ_BSNI01000001.1"/>
</dbReference>
<keyword evidence="1" id="KW-0812">Transmembrane</keyword>
<evidence type="ECO:0000313" key="3">
    <source>
        <dbReference type="Proteomes" id="UP001161405"/>
    </source>
</evidence>